<dbReference type="InterPro" id="IPR012334">
    <property type="entry name" value="Pectin_lyas_fold"/>
</dbReference>
<accession>A0A5F0D4U8</accession>
<dbReference type="Pfam" id="PF13229">
    <property type="entry name" value="Beta_helix"/>
    <property type="match status" value="1"/>
</dbReference>
<dbReference type="OrthoDB" id="264773at2"/>
<name>A0A5F0D4U8_9MICO</name>
<proteinExistence type="predicted"/>
<gene>
    <name evidence="3" type="ORF">E3O10_09030</name>
</gene>
<organism evidence="3 4">
    <name type="scientific">Cryobacterium luteum</name>
    <dbReference type="NCBI Taxonomy" id="1424661"/>
    <lineage>
        <taxon>Bacteria</taxon>
        <taxon>Bacillati</taxon>
        <taxon>Actinomycetota</taxon>
        <taxon>Actinomycetes</taxon>
        <taxon>Micrococcales</taxon>
        <taxon>Microbacteriaceae</taxon>
        <taxon>Cryobacterium</taxon>
    </lineage>
</organism>
<reference evidence="3 4" key="1">
    <citation type="submission" date="2019-03" db="EMBL/GenBank/DDBJ databases">
        <title>Genomics of glacier-inhabiting Cryobacterium strains.</title>
        <authorList>
            <person name="Liu Q."/>
            <person name="Xin Y.-H."/>
        </authorList>
    </citation>
    <scope>NUCLEOTIDE SEQUENCE [LARGE SCALE GENOMIC DNA]</scope>
    <source>
        <strain evidence="3 4">Hh15</strain>
    </source>
</reference>
<keyword evidence="4" id="KW-1185">Reference proteome</keyword>
<dbReference type="Proteomes" id="UP000297654">
    <property type="component" value="Unassembled WGS sequence"/>
</dbReference>
<evidence type="ECO:0000313" key="3">
    <source>
        <dbReference type="EMBL" id="TFB89904.1"/>
    </source>
</evidence>
<dbReference type="SMART" id="SM00710">
    <property type="entry name" value="PbH1"/>
    <property type="match status" value="6"/>
</dbReference>
<dbReference type="EMBL" id="SOFF01000029">
    <property type="protein sequence ID" value="TFB89904.1"/>
    <property type="molecule type" value="Genomic_DNA"/>
</dbReference>
<feature type="region of interest" description="Disordered" evidence="1">
    <location>
        <begin position="1"/>
        <end position="75"/>
    </location>
</feature>
<evidence type="ECO:0000259" key="2">
    <source>
        <dbReference type="Pfam" id="PF13229"/>
    </source>
</evidence>
<dbReference type="InterPro" id="IPR011050">
    <property type="entry name" value="Pectin_lyase_fold/virulence"/>
</dbReference>
<feature type="compositionally biased region" description="Basic residues" evidence="1">
    <location>
        <begin position="54"/>
        <end position="70"/>
    </location>
</feature>
<dbReference type="Gene3D" id="2.160.20.10">
    <property type="entry name" value="Single-stranded right-handed beta-helix, Pectin lyase-like"/>
    <property type="match status" value="1"/>
</dbReference>
<feature type="compositionally biased region" description="Basic and acidic residues" evidence="1">
    <location>
        <begin position="13"/>
        <end position="33"/>
    </location>
</feature>
<dbReference type="AlphaFoldDB" id="A0A5F0D4U8"/>
<evidence type="ECO:0000256" key="1">
    <source>
        <dbReference type="SAM" id="MobiDB-lite"/>
    </source>
</evidence>
<evidence type="ECO:0000313" key="4">
    <source>
        <dbReference type="Proteomes" id="UP000297654"/>
    </source>
</evidence>
<protein>
    <submittedName>
        <fullName evidence="3">Right-handed parallel beta-helix repeat-containing protein</fullName>
    </submittedName>
</protein>
<sequence length="318" mass="33537">MVRSTDARSAAGYDHDCDPGAQPIDRHGHDVGGADRGAGGSPTRSEHRAGGRSVHQRPVRSRGGRHRIHSHHPDRFARCDPDHRCRGIGLHITGEHWKVLGLSVTNSGKGIVLDGPNHALISGVDVGKTGTVGVHFSTGSSDGIIENSHIYDTGTVTPDYGEGVYLGSAKSNWSKIMGSSRVMDQSDRIIVRNNQISNTSTEGIDIKEGTTGGLITGNLFTNAGYSGANYGDSWVDVKGNAYTITGNSGSGTKTDAFQVHSQLDGWGMDNTFAENTVHGGVPGSEVWSESPSLGTVISSKVSKARSGLSNVPVTEQLR</sequence>
<dbReference type="InterPro" id="IPR039448">
    <property type="entry name" value="Beta_helix"/>
</dbReference>
<dbReference type="SUPFAM" id="SSF51126">
    <property type="entry name" value="Pectin lyase-like"/>
    <property type="match status" value="1"/>
</dbReference>
<comment type="caution">
    <text evidence="3">The sequence shown here is derived from an EMBL/GenBank/DDBJ whole genome shotgun (WGS) entry which is preliminary data.</text>
</comment>
<feature type="domain" description="Right handed beta helix" evidence="2">
    <location>
        <begin position="89"/>
        <end position="233"/>
    </location>
</feature>
<dbReference type="InterPro" id="IPR006626">
    <property type="entry name" value="PbH1"/>
</dbReference>